<protein>
    <submittedName>
        <fullName evidence="2">Uncharacterized protein</fullName>
    </submittedName>
</protein>
<reference evidence="2 3" key="1">
    <citation type="submission" date="2018-09" db="EMBL/GenBank/DDBJ databases">
        <title>Genomic investigation of the strawberry pathogen Phytophthora fragariae indicates pathogenicity is determined by transcriptional variation in three key races.</title>
        <authorList>
            <person name="Adams T.M."/>
            <person name="Armitage A.D."/>
            <person name="Sobczyk M.K."/>
            <person name="Bates H.J."/>
            <person name="Dunwell J.M."/>
            <person name="Nellist C.F."/>
            <person name="Harrison R.J."/>
        </authorList>
    </citation>
    <scope>NUCLEOTIDE SEQUENCE [LARGE SCALE GENOMIC DNA]</scope>
    <source>
        <strain evidence="2 3">SCRP324</strain>
    </source>
</reference>
<dbReference type="AlphaFoldDB" id="A0A6A3GTH5"/>
<evidence type="ECO:0000313" key="2">
    <source>
        <dbReference type="EMBL" id="KAE8960319.1"/>
    </source>
</evidence>
<evidence type="ECO:0000256" key="1">
    <source>
        <dbReference type="SAM" id="MobiDB-lite"/>
    </source>
</evidence>
<organism evidence="2 3">
    <name type="scientific">Phytophthora rubi</name>
    <dbReference type="NCBI Taxonomy" id="129364"/>
    <lineage>
        <taxon>Eukaryota</taxon>
        <taxon>Sar</taxon>
        <taxon>Stramenopiles</taxon>
        <taxon>Oomycota</taxon>
        <taxon>Peronosporomycetes</taxon>
        <taxon>Peronosporales</taxon>
        <taxon>Peronosporaceae</taxon>
        <taxon>Phytophthora</taxon>
    </lineage>
</organism>
<dbReference type="EMBL" id="QXFU01006692">
    <property type="protein sequence ID" value="KAE8960319.1"/>
    <property type="molecule type" value="Genomic_DNA"/>
</dbReference>
<gene>
    <name evidence="2" type="ORF">PR002_g30258</name>
</gene>
<name>A0A6A3GTH5_9STRA</name>
<dbReference type="Proteomes" id="UP000435112">
    <property type="component" value="Unassembled WGS sequence"/>
</dbReference>
<dbReference type="OrthoDB" id="133684at2759"/>
<feature type="compositionally biased region" description="Polar residues" evidence="1">
    <location>
        <begin position="1"/>
        <end position="15"/>
    </location>
</feature>
<comment type="caution">
    <text evidence="2">The sequence shown here is derived from an EMBL/GenBank/DDBJ whole genome shotgun (WGS) entry which is preliminary data.</text>
</comment>
<proteinExistence type="predicted"/>
<feature type="region of interest" description="Disordered" evidence="1">
    <location>
        <begin position="1"/>
        <end position="50"/>
    </location>
</feature>
<sequence>MNNHTWSPSLNSDWVDSTGGASEPGNSVDVAPDVGNSAEGPSEVDNSAEC</sequence>
<accession>A0A6A3GTH5</accession>
<evidence type="ECO:0000313" key="3">
    <source>
        <dbReference type="Proteomes" id="UP000435112"/>
    </source>
</evidence>